<dbReference type="AlphaFoldDB" id="A0AA88JDE9"/>
<protein>
    <submittedName>
        <fullName evidence="1">Uncharacterized protein</fullName>
    </submittedName>
</protein>
<dbReference type="Proteomes" id="UP001187192">
    <property type="component" value="Unassembled WGS sequence"/>
</dbReference>
<accession>A0AA88JDE9</accession>
<evidence type="ECO:0000313" key="2">
    <source>
        <dbReference type="Proteomes" id="UP001187192"/>
    </source>
</evidence>
<organism evidence="1 2">
    <name type="scientific">Ficus carica</name>
    <name type="common">Common fig</name>
    <dbReference type="NCBI Taxonomy" id="3494"/>
    <lineage>
        <taxon>Eukaryota</taxon>
        <taxon>Viridiplantae</taxon>
        <taxon>Streptophyta</taxon>
        <taxon>Embryophyta</taxon>
        <taxon>Tracheophyta</taxon>
        <taxon>Spermatophyta</taxon>
        <taxon>Magnoliopsida</taxon>
        <taxon>eudicotyledons</taxon>
        <taxon>Gunneridae</taxon>
        <taxon>Pentapetalae</taxon>
        <taxon>rosids</taxon>
        <taxon>fabids</taxon>
        <taxon>Rosales</taxon>
        <taxon>Moraceae</taxon>
        <taxon>Ficeae</taxon>
        <taxon>Ficus</taxon>
    </lineage>
</organism>
<comment type="caution">
    <text evidence="1">The sequence shown here is derived from an EMBL/GenBank/DDBJ whole genome shotgun (WGS) entry which is preliminary data.</text>
</comment>
<gene>
    <name evidence="1" type="ORF">TIFTF001_038802</name>
</gene>
<evidence type="ECO:0000313" key="1">
    <source>
        <dbReference type="EMBL" id="GMN69755.1"/>
    </source>
</evidence>
<reference evidence="1" key="1">
    <citation type="submission" date="2023-07" db="EMBL/GenBank/DDBJ databases">
        <title>draft genome sequence of fig (Ficus carica).</title>
        <authorList>
            <person name="Takahashi T."/>
            <person name="Nishimura K."/>
        </authorList>
    </citation>
    <scope>NUCLEOTIDE SEQUENCE</scope>
</reference>
<sequence>MEPTASSPVRCCLFRPPYPTTRSRPIHPPGSRPLPFPLSTLPHLNWDMQHQILRPTF</sequence>
<keyword evidence="2" id="KW-1185">Reference proteome</keyword>
<name>A0AA88JDE9_FICCA</name>
<proteinExistence type="predicted"/>
<dbReference type="EMBL" id="BTGU01000926">
    <property type="protein sequence ID" value="GMN69755.1"/>
    <property type="molecule type" value="Genomic_DNA"/>
</dbReference>